<reference evidence="13" key="1">
    <citation type="journal article" date="2018" name="Nat. Microbiol.">
        <title>Leveraging single-cell genomics to expand the fungal tree of life.</title>
        <authorList>
            <person name="Ahrendt S.R."/>
            <person name="Quandt C.A."/>
            <person name="Ciobanu D."/>
            <person name="Clum A."/>
            <person name="Salamov A."/>
            <person name="Andreopoulos B."/>
            <person name="Cheng J.F."/>
            <person name="Woyke T."/>
            <person name="Pelin A."/>
            <person name="Henrissat B."/>
            <person name="Reynolds N.K."/>
            <person name="Benny G.L."/>
            <person name="Smith M.E."/>
            <person name="James T.Y."/>
            <person name="Grigoriev I.V."/>
        </authorList>
    </citation>
    <scope>NUCLEOTIDE SEQUENCE [LARGE SCALE GENOMIC DNA]</scope>
    <source>
        <strain evidence="13">Baker2002</strain>
    </source>
</reference>
<feature type="domain" description="Tryptophan synthase beta chain-like PALP" evidence="11">
    <location>
        <begin position="43"/>
        <end position="342"/>
    </location>
</feature>
<comment type="pathway">
    <text evidence="3">Carbohydrate biosynthesis; gluconeogenesis.</text>
</comment>
<dbReference type="InterPro" id="IPR000634">
    <property type="entry name" value="Ser/Thr_deHydtase_PyrdxlP-BS"/>
</dbReference>
<evidence type="ECO:0000256" key="1">
    <source>
        <dbReference type="ARBA" id="ARBA00001933"/>
    </source>
</evidence>
<name>A0A4P9ZEF4_9ASCO</name>
<keyword evidence="6" id="KW-0312">Gluconeogenesis</keyword>
<dbReference type="GO" id="GO:0030170">
    <property type="term" value="F:pyridoxal phosphate binding"/>
    <property type="evidence" value="ECO:0007669"/>
    <property type="project" value="InterPro"/>
</dbReference>
<accession>A0A4P9ZEF4</accession>
<evidence type="ECO:0000256" key="8">
    <source>
        <dbReference type="ARBA" id="ARBA00022898"/>
    </source>
</evidence>
<dbReference type="AlphaFoldDB" id="A0A4P9ZEF4"/>
<evidence type="ECO:0000256" key="6">
    <source>
        <dbReference type="ARBA" id="ARBA00022432"/>
    </source>
</evidence>
<proteinExistence type="inferred from homology"/>
<evidence type="ECO:0000313" key="13">
    <source>
        <dbReference type="Proteomes" id="UP000268321"/>
    </source>
</evidence>
<keyword evidence="7" id="KW-0963">Cytoplasm</keyword>
<evidence type="ECO:0000256" key="9">
    <source>
        <dbReference type="ARBA" id="ARBA00023239"/>
    </source>
</evidence>
<comment type="subcellular location">
    <subcellularLocation>
        <location evidence="2">Cytoplasm</location>
    </subcellularLocation>
</comment>
<dbReference type="PANTHER" id="PTHR48078">
    <property type="entry name" value="THREONINE DEHYDRATASE, MITOCHONDRIAL-RELATED"/>
    <property type="match status" value="1"/>
</dbReference>
<dbReference type="GO" id="GO:0003941">
    <property type="term" value="F:L-serine ammonia-lyase activity"/>
    <property type="evidence" value="ECO:0007669"/>
    <property type="project" value="UniProtKB-EC"/>
</dbReference>
<dbReference type="GO" id="GO:0006094">
    <property type="term" value="P:gluconeogenesis"/>
    <property type="evidence" value="ECO:0007669"/>
    <property type="project" value="UniProtKB-KW"/>
</dbReference>
<keyword evidence="13" id="KW-1185">Reference proteome</keyword>
<evidence type="ECO:0000256" key="7">
    <source>
        <dbReference type="ARBA" id="ARBA00022490"/>
    </source>
</evidence>
<evidence type="ECO:0000256" key="4">
    <source>
        <dbReference type="ARBA" id="ARBA00010869"/>
    </source>
</evidence>
<dbReference type="InterPro" id="IPR050147">
    <property type="entry name" value="Ser/Thr_Dehydratase"/>
</dbReference>
<dbReference type="OrthoDB" id="7773036at2759"/>
<evidence type="ECO:0000256" key="3">
    <source>
        <dbReference type="ARBA" id="ARBA00004742"/>
    </source>
</evidence>
<evidence type="ECO:0000313" key="12">
    <source>
        <dbReference type="EMBL" id="RKP31366.1"/>
    </source>
</evidence>
<keyword evidence="8" id="KW-0663">Pyridoxal phosphate</keyword>
<gene>
    <name evidence="12" type="ORF">METBISCDRAFT_26598</name>
</gene>
<dbReference type="EC" id="4.3.1.17" evidence="5"/>
<dbReference type="EMBL" id="ML004442">
    <property type="protein sequence ID" value="RKP31366.1"/>
    <property type="molecule type" value="Genomic_DNA"/>
</dbReference>
<dbReference type="Proteomes" id="UP000268321">
    <property type="component" value="Unassembled WGS sequence"/>
</dbReference>
<dbReference type="SUPFAM" id="SSF53686">
    <property type="entry name" value="Tryptophan synthase beta subunit-like PLP-dependent enzymes"/>
    <property type="match status" value="1"/>
</dbReference>
<evidence type="ECO:0000256" key="10">
    <source>
        <dbReference type="ARBA" id="ARBA00049406"/>
    </source>
</evidence>
<dbReference type="Gene3D" id="3.40.50.1100">
    <property type="match status" value="2"/>
</dbReference>
<dbReference type="PANTHER" id="PTHR48078:SF2">
    <property type="entry name" value="CATABOLIC L-SERINE_THREONINE DEHYDRATASE"/>
    <property type="match status" value="1"/>
</dbReference>
<organism evidence="12 13">
    <name type="scientific">Metschnikowia bicuspidata</name>
    <dbReference type="NCBI Taxonomy" id="27322"/>
    <lineage>
        <taxon>Eukaryota</taxon>
        <taxon>Fungi</taxon>
        <taxon>Dikarya</taxon>
        <taxon>Ascomycota</taxon>
        <taxon>Saccharomycotina</taxon>
        <taxon>Pichiomycetes</taxon>
        <taxon>Metschnikowiaceae</taxon>
        <taxon>Metschnikowia</taxon>
    </lineage>
</organism>
<dbReference type="InterPro" id="IPR036052">
    <property type="entry name" value="TrpB-like_PALP_sf"/>
</dbReference>
<comment type="cofactor">
    <cofactor evidence="1">
        <name>pyridoxal 5'-phosphate</name>
        <dbReference type="ChEBI" id="CHEBI:597326"/>
    </cofactor>
</comment>
<dbReference type="FunFam" id="3.40.50.1100:FF:000040">
    <property type="entry name" value="L-serine dehydratase, putative"/>
    <property type="match status" value="1"/>
</dbReference>
<dbReference type="InterPro" id="IPR001926">
    <property type="entry name" value="TrpB-like_PALP"/>
</dbReference>
<dbReference type="GO" id="GO:0009097">
    <property type="term" value="P:isoleucine biosynthetic process"/>
    <property type="evidence" value="ECO:0007669"/>
    <property type="project" value="TreeGrafter"/>
</dbReference>
<dbReference type="Pfam" id="PF00291">
    <property type="entry name" value="PALP"/>
    <property type="match status" value="1"/>
</dbReference>
<dbReference type="GO" id="GO:0004794">
    <property type="term" value="F:threonine deaminase activity"/>
    <property type="evidence" value="ECO:0007669"/>
    <property type="project" value="TreeGrafter"/>
</dbReference>
<dbReference type="GO" id="GO:0005737">
    <property type="term" value="C:cytoplasm"/>
    <property type="evidence" value="ECO:0007669"/>
    <property type="project" value="UniProtKB-SubCell"/>
</dbReference>
<dbReference type="GO" id="GO:0006567">
    <property type="term" value="P:L-threonine catabolic process"/>
    <property type="evidence" value="ECO:0007669"/>
    <property type="project" value="TreeGrafter"/>
</dbReference>
<dbReference type="GO" id="GO:0006565">
    <property type="term" value="P:L-serine catabolic process"/>
    <property type="evidence" value="ECO:0007669"/>
    <property type="project" value="TreeGrafter"/>
</dbReference>
<protein>
    <recommendedName>
        <fullName evidence="5">L-serine ammonia-lyase</fullName>
        <ecNumber evidence="5">4.3.1.17</ecNumber>
    </recommendedName>
</protein>
<sequence length="363" mass="39278">MSSSTGFVFEQSVPRAEQKTKAARSQKPSVTTSLVDMTDVLQTANELPCRVLFKNEYEQPSGSFKLRGIGHLVQTSIVQALSAGKTKMHVYASSGGNAGLAAAYAARFYGVGCTVVVPEIAKPFVIRKLREYAALVILHGQSINDADQHARALMDRHDASVHTIYCHPFDNPLIWQGHAQIMTEVFEQLPELEHAKVKGVVCSVGGGGLYNGLMTGLKSHGSLADCLLVETLQAPTLTAAAKAGTVVRLGAVKSLATSLACSYVSPETLELFQDQSVNKSHLCTIDDIEAVRATVSYHNQFSRCVEPACGAALSMVYNRLDLLKRAMPHLTKDDIFVVVVCGGLCSDEATMEEYRGMLRESRL</sequence>
<keyword evidence="9" id="KW-0456">Lyase</keyword>
<evidence type="ECO:0000256" key="5">
    <source>
        <dbReference type="ARBA" id="ARBA00012093"/>
    </source>
</evidence>
<comment type="catalytic activity">
    <reaction evidence="10">
        <text>L-serine = pyruvate + NH4(+)</text>
        <dbReference type="Rhea" id="RHEA:19169"/>
        <dbReference type="ChEBI" id="CHEBI:15361"/>
        <dbReference type="ChEBI" id="CHEBI:28938"/>
        <dbReference type="ChEBI" id="CHEBI:33384"/>
        <dbReference type="EC" id="4.3.1.17"/>
    </reaction>
</comment>
<evidence type="ECO:0000256" key="2">
    <source>
        <dbReference type="ARBA" id="ARBA00004496"/>
    </source>
</evidence>
<comment type="similarity">
    <text evidence="4">Belongs to the serine/threonine dehydratase family.</text>
</comment>
<evidence type="ECO:0000259" key="11">
    <source>
        <dbReference type="Pfam" id="PF00291"/>
    </source>
</evidence>
<dbReference type="PROSITE" id="PS00165">
    <property type="entry name" value="DEHYDRATASE_SER_THR"/>
    <property type="match status" value="1"/>
</dbReference>